<dbReference type="PANTHER" id="PTHR45625">
    <property type="entry name" value="PEPTIDYL-PROLYL CIS-TRANS ISOMERASE-RELATED"/>
    <property type="match status" value="1"/>
</dbReference>
<dbReference type="GO" id="GO:0005634">
    <property type="term" value="C:nucleus"/>
    <property type="evidence" value="ECO:0007669"/>
    <property type="project" value="UniProtKB-SubCell"/>
</dbReference>
<dbReference type="FunFam" id="2.40.100.10:FF:000007">
    <property type="entry name" value="Peptidyl-prolyl cis-trans isomerase CWC27 homolog"/>
    <property type="match status" value="1"/>
</dbReference>
<dbReference type="InterPro" id="IPR020892">
    <property type="entry name" value="Cyclophilin-type_PPIase_CS"/>
</dbReference>
<dbReference type="Pfam" id="PF00160">
    <property type="entry name" value="Pro_isomerase"/>
    <property type="match status" value="1"/>
</dbReference>
<evidence type="ECO:0000256" key="7">
    <source>
        <dbReference type="SAM" id="MobiDB-lite"/>
    </source>
</evidence>
<reference evidence="9 10" key="1">
    <citation type="submission" date="2024-11" db="EMBL/GenBank/DDBJ databases">
        <title>Adaptive evolution of stress response genes in parasites aligns with host niche diversity.</title>
        <authorList>
            <person name="Hahn C."/>
            <person name="Resl P."/>
        </authorList>
    </citation>
    <scope>NUCLEOTIDE SEQUENCE [LARGE SCALE GENOMIC DNA]</scope>
    <source>
        <strain evidence="9">EGGRZ-B1_66</strain>
        <tissue evidence="9">Body</tissue>
    </source>
</reference>
<comment type="similarity">
    <text evidence="2">Belongs to the cyclophilin-type PPIase family.</text>
</comment>
<dbReference type="InterPro" id="IPR002130">
    <property type="entry name" value="Cyclophilin-type_PPIase_dom"/>
</dbReference>
<sequence length="470" mass="54068">MSSVYIKEPPTSGKVIMITTVGEIEIELWTKECPKACRNFIQLCLEGYYNKTVFHRLIRKFIVQGGDPTGTGTGGESVYGEPFKSEFHQRLSFNRRGLLGMASPEKHQNGSQFFFTLGPAEELNEKHTLFGKVAGDTIFNMLRLGEVEVGENHRPKRLHQILKTEVIINPFEDIVPRKVDKVDSEPKEQRPQVKAKKDFKLLSFGDEAEDEEEVVTQVSDSLKSRGKSAHDAKNASGKLSSEAVNLEDAVEGIDTDYNDSETQVLALKQMIREEKRKKDSKVSEEELQELRKEAQKLKSSIAKSRRSEQEREDEKRRKIEKKERKDREIESDEKQFQEFMNEENEETVKIKGPQKSASDDMNEFSKFLVTSKVKSRKMKKEVMSRENDTLNLLDAFRNKMKHVVKSTSAESESKNFASPVTWMNSKLESEPLPVNESGKKVLDPNLEHPDRYDLHDPRNPLNQRRREMNK</sequence>
<organism evidence="9 10">
    <name type="scientific">Cichlidogyrus casuarinus</name>
    <dbReference type="NCBI Taxonomy" id="1844966"/>
    <lineage>
        <taxon>Eukaryota</taxon>
        <taxon>Metazoa</taxon>
        <taxon>Spiralia</taxon>
        <taxon>Lophotrochozoa</taxon>
        <taxon>Platyhelminthes</taxon>
        <taxon>Monogenea</taxon>
        <taxon>Monopisthocotylea</taxon>
        <taxon>Dactylogyridea</taxon>
        <taxon>Ancyrocephalidae</taxon>
        <taxon>Cichlidogyrus</taxon>
    </lineage>
</organism>
<evidence type="ECO:0000256" key="4">
    <source>
        <dbReference type="ARBA" id="ARBA00040027"/>
    </source>
</evidence>
<dbReference type="CDD" id="cd01925">
    <property type="entry name" value="cyclophilin_CeCYP16-like"/>
    <property type="match status" value="1"/>
</dbReference>
<dbReference type="AlphaFoldDB" id="A0ABD2Q861"/>
<comment type="subunit">
    <text evidence="6">Part of the activated spliceosome B/catalytic step 1 spliceosome, one of the forms of the spliceosome which has a well-formed active site but still cannot catalyze the branching reaction and is composed at least of 52 proteins, the U2, U5 and U6 snRNAs and the pre-mRNA. Recruited during early steps of activated spliceosome B maturation, it is probably one of the first proteins released from this complex as he matures to the spliceosome C complex. Component of the minor spliceosome, which splices U12-type introns.</text>
</comment>
<dbReference type="EMBL" id="JBJKFK010000714">
    <property type="protein sequence ID" value="KAL3315583.1"/>
    <property type="molecule type" value="Genomic_DNA"/>
</dbReference>
<evidence type="ECO:0000256" key="3">
    <source>
        <dbReference type="ARBA" id="ARBA00023242"/>
    </source>
</evidence>
<evidence type="ECO:0000256" key="1">
    <source>
        <dbReference type="ARBA" id="ARBA00004123"/>
    </source>
</evidence>
<feature type="compositionally biased region" description="Basic and acidic residues" evidence="7">
    <location>
        <begin position="305"/>
        <end position="336"/>
    </location>
</feature>
<keyword evidence="9" id="KW-0413">Isomerase</keyword>
<evidence type="ECO:0000313" key="10">
    <source>
        <dbReference type="Proteomes" id="UP001626550"/>
    </source>
</evidence>
<proteinExistence type="inferred from homology"/>
<evidence type="ECO:0000259" key="8">
    <source>
        <dbReference type="PROSITE" id="PS50072"/>
    </source>
</evidence>
<evidence type="ECO:0000256" key="2">
    <source>
        <dbReference type="ARBA" id="ARBA00007365"/>
    </source>
</evidence>
<name>A0ABD2Q861_9PLAT</name>
<feature type="region of interest" description="Disordered" evidence="7">
    <location>
        <begin position="427"/>
        <end position="470"/>
    </location>
</feature>
<dbReference type="PRINTS" id="PR00153">
    <property type="entry name" value="CSAPPISMRASE"/>
</dbReference>
<dbReference type="Proteomes" id="UP001626550">
    <property type="component" value="Unassembled WGS sequence"/>
</dbReference>
<keyword evidence="3" id="KW-0539">Nucleus</keyword>
<dbReference type="PANTHER" id="PTHR45625:SF6">
    <property type="entry name" value="SPLICEOSOME-ASSOCIATED PROTEIN CWC27 HOMOLOG"/>
    <property type="match status" value="1"/>
</dbReference>
<evidence type="ECO:0000256" key="6">
    <source>
        <dbReference type="ARBA" id="ARBA00046368"/>
    </source>
</evidence>
<dbReference type="PROSITE" id="PS50072">
    <property type="entry name" value="CSA_PPIASE_2"/>
    <property type="match status" value="1"/>
</dbReference>
<dbReference type="GO" id="GO:0016853">
    <property type="term" value="F:isomerase activity"/>
    <property type="evidence" value="ECO:0007669"/>
    <property type="project" value="UniProtKB-KW"/>
</dbReference>
<dbReference type="SUPFAM" id="SSF50891">
    <property type="entry name" value="Cyclophilin-like"/>
    <property type="match status" value="1"/>
</dbReference>
<feature type="region of interest" description="Disordered" evidence="7">
    <location>
        <begin position="292"/>
        <end position="365"/>
    </location>
</feature>
<keyword evidence="10" id="KW-1185">Reference proteome</keyword>
<dbReference type="PROSITE" id="PS00170">
    <property type="entry name" value="CSA_PPIASE_1"/>
    <property type="match status" value="1"/>
</dbReference>
<protein>
    <recommendedName>
        <fullName evidence="4">Spliceosome-associated protein CWC27 homolog</fullName>
    </recommendedName>
    <alternativeName>
        <fullName evidence="5">Probable inactive peptidyl-prolyl cis-trans isomerase CWC27 homolog</fullName>
    </alternativeName>
</protein>
<comment type="subcellular location">
    <subcellularLocation>
        <location evidence="1">Nucleus</location>
    </subcellularLocation>
</comment>
<feature type="compositionally biased region" description="Basic and acidic residues" evidence="7">
    <location>
        <begin position="437"/>
        <end position="470"/>
    </location>
</feature>
<feature type="region of interest" description="Disordered" evidence="7">
    <location>
        <begin position="219"/>
        <end position="240"/>
    </location>
</feature>
<dbReference type="InterPro" id="IPR029000">
    <property type="entry name" value="Cyclophilin-like_dom_sf"/>
</dbReference>
<dbReference type="InterPro" id="IPR044666">
    <property type="entry name" value="Cyclophilin_A-like"/>
</dbReference>
<comment type="caution">
    <text evidence="9">The sequence shown here is derived from an EMBL/GenBank/DDBJ whole genome shotgun (WGS) entry which is preliminary data.</text>
</comment>
<gene>
    <name evidence="9" type="primary">CWC27</name>
    <name evidence="9" type="ORF">Ciccas_005780</name>
</gene>
<evidence type="ECO:0000313" key="9">
    <source>
        <dbReference type="EMBL" id="KAL3315583.1"/>
    </source>
</evidence>
<dbReference type="Gene3D" id="2.40.100.10">
    <property type="entry name" value="Cyclophilin-like"/>
    <property type="match status" value="1"/>
</dbReference>
<feature type="domain" description="PPIase cyclophilin-type" evidence="8">
    <location>
        <begin position="19"/>
        <end position="166"/>
    </location>
</feature>
<accession>A0ABD2Q861</accession>
<evidence type="ECO:0000256" key="5">
    <source>
        <dbReference type="ARBA" id="ARBA00042090"/>
    </source>
</evidence>